<proteinExistence type="predicted"/>
<evidence type="ECO:0000313" key="2">
    <source>
        <dbReference type="EMBL" id="KAK1788310.1"/>
    </source>
</evidence>
<accession>A0AAD9DMM9</accession>
<reference evidence="2" key="1">
    <citation type="submission" date="2023-03" db="EMBL/GenBank/DDBJ databases">
        <title>Electrophorus voltai genome.</title>
        <authorList>
            <person name="Bian C."/>
        </authorList>
    </citation>
    <scope>NUCLEOTIDE SEQUENCE</scope>
    <source>
        <strain evidence="2">CB-2022</strain>
        <tissue evidence="2">Muscle</tissue>
    </source>
</reference>
<gene>
    <name evidence="2" type="ORF">P4O66_016751</name>
</gene>
<evidence type="ECO:0000313" key="3">
    <source>
        <dbReference type="Proteomes" id="UP001239994"/>
    </source>
</evidence>
<keyword evidence="1" id="KW-0472">Membrane</keyword>
<keyword evidence="1" id="KW-0812">Transmembrane</keyword>
<sequence>MSTPPTRETLPQAEFMQLGGSEKVMSGKTAFSTISSHCEYLVSSVFQAFINKVLQEYLGSSVIIYLYGILVYLPSLKHVHNQILCTLQR</sequence>
<keyword evidence="3" id="KW-1185">Reference proteome</keyword>
<evidence type="ECO:0000256" key="1">
    <source>
        <dbReference type="SAM" id="Phobius"/>
    </source>
</evidence>
<comment type="caution">
    <text evidence="2">The sequence shown here is derived from an EMBL/GenBank/DDBJ whole genome shotgun (WGS) entry which is preliminary data.</text>
</comment>
<organism evidence="2 3">
    <name type="scientific">Electrophorus voltai</name>
    <dbReference type="NCBI Taxonomy" id="2609070"/>
    <lineage>
        <taxon>Eukaryota</taxon>
        <taxon>Metazoa</taxon>
        <taxon>Chordata</taxon>
        <taxon>Craniata</taxon>
        <taxon>Vertebrata</taxon>
        <taxon>Euteleostomi</taxon>
        <taxon>Actinopterygii</taxon>
        <taxon>Neopterygii</taxon>
        <taxon>Teleostei</taxon>
        <taxon>Ostariophysi</taxon>
        <taxon>Gymnotiformes</taxon>
        <taxon>Gymnotoidei</taxon>
        <taxon>Gymnotidae</taxon>
        <taxon>Electrophorus</taxon>
    </lineage>
</organism>
<dbReference type="Proteomes" id="UP001239994">
    <property type="component" value="Unassembled WGS sequence"/>
</dbReference>
<dbReference type="InterPro" id="IPR043502">
    <property type="entry name" value="DNA/RNA_pol_sf"/>
</dbReference>
<dbReference type="SUPFAM" id="SSF56672">
    <property type="entry name" value="DNA/RNA polymerases"/>
    <property type="match status" value="1"/>
</dbReference>
<feature type="transmembrane region" description="Helical" evidence="1">
    <location>
        <begin position="57"/>
        <end position="73"/>
    </location>
</feature>
<dbReference type="AlphaFoldDB" id="A0AAD9DMM9"/>
<dbReference type="EMBL" id="JAROKS010000023">
    <property type="protein sequence ID" value="KAK1788310.1"/>
    <property type="molecule type" value="Genomic_DNA"/>
</dbReference>
<feature type="non-terminal residue" evidence="2">
    <location>
        <position position="1"/>
    </location>
</feature>
<keyword evidence="1" id="KW-1133">Transmembrane helix</keyword>
<name>A0AAD9DMM9_9TELE</name>
<protein>
    <submittedName>
        <fullName evidence="2">Uncharacterized protein</fullName>
    </submittedName>
</protein>